<name>A0A1G8B2S8_9PROT</name>
<dbReference type="AlphaFoldDB" id="A0A1G8B2S8"/>
<dbReference type="OrthoDB" id="7874762at2"/>
<dbReference type="EMBL" id="FNCV01000005">
    <property type="protein sequence ID" value="SDH27582.1"/>
    <property type="molecule type" value="Genomic_DNA"/>
</dbReference>
<evidence type="ECO:0000313" key="2">
    <source>
        <dbReference type="Proteomes" id="UP000217076"/>
    </source>
</evidence>
<sequence>MSQNRFPTVEDMLWHYGRHPARAFIEFAPSQLRKRYEELNAEHWLSDLTPAFEAFKTDNPTEIREAFEVANKTMNDRLATTRECQETVRKYLMKDALFGLGYVLPRSLEDSPKRVPAQAWATFLNWSKDTLEHHGLAFAGIRIVSHHWENEISKRWRAEHMPPPEIEKPSRGRPSRKEQIEEAIRTLTADGALSPEMTVKGQIQLVRQRVLDLAPDDERESKGLGDEVIRRALKEVQEFE</sequence>
<organism evidence="1 2">
    <name type="scientific">Roseospirillum parvum</name>
    <dbReference type="NCBI Taxonomy" id="83401"/>
    <lineage>
        <taxon>Bacteria</taxon>
        <taxon>Pseudomonadati</taxon>
        <taxon>Pseudomonadota</taxon>
        <taxon>Alphaproteobacteria</taxon>
        <taxon>Rhodospirillales</taxon>
        <taxon>Rhodospirillaceae</taxon>
        <taxon>Roseospirillum</taxon>
    </lineage>
</organism>
<proteinExistence type="predicted"/>
<dbReference type="RefSeq" id="WP_143130972.1">
    <property type="nucleotide sequence ID" value="NZ_FNCV01000005.1"/>
</dbReference>
<protein>
    <submittedName>
        <fullName evidence="1">Uncharacterized protein</fullName>
    </submittedName>
</protein>
<accession>A0A1G8B2S8</accession>
<dbReference type="Proteomes" id="UP000217076">
    <property type="component" value="Unassembled WGS sequence"/>
</dbReference>
<reference evidence="2" key="1">
    <citation type="submission" date="2016-10" db="EMBL/GenBank/DDBJ databases">
        <authorList>
            <person name="Varghese N."/>
            <person name="Submissions S."/>
        </authorList>
    </citation>
    <scope>NUCLEOTIDE SEQUENCE [LARGE SCALE GENOMIC DNA]</scope>
    <source>
        <strain evidence="2">930I</strain>
    </source>
</reference>
<gene>
    <name evidence="1" type="ORF">SAMN05421742_105193</name>
</gene>
<keyword evidence="2" id="KW-1185">Reference proteome</keyword>
<dbReference type="STRING" id="83401.SAMN05421742_105193"/>
<evidence type="ECO:0000313" key="1">
    <source>
        <dbReference type="EMBL" id="SDH27582.1"/>
    </source>
</evidence>